<accession>A0A9W8LF76</accession>
<dbReference type="Gene3D" id="1.25.40.10">
    <property type="entry name" value="Tetratricopeptide repeat domain"/>
    <property type="match status" value="1"/>
</dbReference>
<name>A0A9W8LF76_9FUNG</name>
<keyword evidence="1" id="KW-0677">Repeat</keyword>
<evidence type="ECO:0000256" key="1">
    <source>
        <dbReference type="ARBA" id="ARBA00022737"/>
    </source>
</evidence>
<evidence type="ECO:0000259" key="4">
    <source>
        <dbReference type="Pfam" id="PF22890"/>
    </source>
</evidence>
<comment type="subcellular location">
    <subcellularLocation>
        <location evidence="3">Endoplasmic reticulum membrane</location>
        <topology evidence="3">Peripheral membrane protein</topology>
        <orientation evidence="3">Cytoplasmic side</orientation>
    </subcellularLocation>
</comment>
<proteinExistence type="inferred from homology"/>
<dbReference type="OrthoDB" id="124397at2759"/>
<protein>
    <recommendedName>
        <fullName evidence="3">ER membrane protein complex subunit 2</fullName>
    </recommendedName>
</protein>
<evidence type="ECO:0000256" key="3">
    <source>
        <dbReference type="RuleBase" id="RU367091"/>
    </source>
</evidence>
<dbReference type="EMBL" id="JANBUM010000313">
    <property type="protein sequence ID" value="KAJ2779133.1"/>
    <property type="molecule type" value="Genomic_DNA"/>
</dbReference>
<comment type="subunit">
    <text evidence="3">Component of the ER membrane protein complex (EMC).</text>
</comment>
<gene>
    <name evidence="5" type="primary">oca3</name>
    <name evidence="5" type="ORF">GGI15_003970</name>
</gene>
<keyword evidence="6" id="KW-1185">Reference proteome</keyword>
<dbReference type="InterPro" id="IPR011990">
    <property type="entry name" value="TPR-like_helical_dom_sf"/>
</dbReference>
<dbReference type="PANTHER" id="PTHR12760">
    <property type="entry name" value="TETRATRICOPEPTIDE REPEAT PROTEIN"/>
    <property type="match status" value="1"/>
</dbReference>
<comment type="caution">
    <text evidence="5">The sequence shown here is derived from an EMBL/GenBank/DDBJ whole genome shotgun (WGS) entry which is preliminary data.</text>
</comment>
<dbReference type="Proteomes" id="UP001140172">
    <property type="component" value="Unassembled WGS sequence"/>
</dbReference>
<reference evidence="5" key="1">
    <citation type="submission" date="2022-07" db="EMBL/GenBank/DDBJ databases">
        <title>Phylogenomic reconstructions and comparative analyses of Kickxellomycotina fungi.</title>
        <authorList>
            <person name="Reynolds N.K."/>
            <person name="Stajich J.E."/>
            <person name="Barry K."/>
            <person name="Grigoriev I.V."/>
            <person name="Crous P."/>
            <person name="Smith M.E."/>
        </authorList>
    </citation>
    <scope>NUCLEOTIDE SEQUENCE</scope>
    <source>
        <strain evidence="5">BCRC 34489</strain>
    </source>
</reference>
<evidence type="ECO:0000256" key="2">
    <source>
        <dbReference type="ARBA" id="ARBA00022803"/>
    </source>
</evidence>
<evidence type="ECO:0000313" key="6">
    <source>
        <dbReference type="Proteomes" id="UP001140172"/>
    </source>
</evidence>
<sequence length="291" mass="32471">MSSLALLAEIRQSSERLPYEVLKLAEPLLNNNQLTSSTEDAWLVYEQVFLAALDEGQIDLAKSLLHILRTRFPASQRVKRLYGLVNEAAGHPDESQNLYAEITSADPTNVLALKRVIALLKAQGKLALAANELVAYLDTHGNDFEAWLELSHLYLAHHMYRQAAFCLEEVILQQPANHYFHLCYAEINYSMGQWDIALKEYLRVVELSTDNVRGFYGIKVTADRIIEMLASGARAGKSRREPQALSGLENVPQVPVLEKLSLLATERLVAAYSANNAAAAPAKALEDWLKQ</sequence>
<dbReference type="Pfam" id="PF22890">
    <property type="entry name" value="TPR_EMC2"/>
    <property type="match status" value="1"/>
</dbReference>
<organism evidence="5 6">
    <name type="scientific">Coemansia interrupta</name>
    <dbReference type="NCBI Taxonomy" id="1126814"/>
    <lineage>
        <taxon>Eukaryota</taxon>
        <taxon>Fungi</taxon>
        <taxon>Fungi incertae sedis</taxon>
        <taxon>Zoopagomycota</taxon>
        <taxon>Kickxellomycotina</taxon>
        <taxon>Kickxellomycetes</taxon>
        <taxon>Kickxellales</taxon>
        <taxon>Kickxellaceae</taxon>
        <taxon>Coemansia</taxon>
    </lineage>
</organism>
<dbReference type="InterPro" id="IPR039856">
    <property type="entry name" value="EMC2-like"/>
</dbReference>
<keyword evidence="2" id="KW-0802">TPR repeat</keyword>
<keyword evidence="3" id="KW-0472">Membrane</keyword>
<comment type="function">
    <text evidence="3">Part of the endoplasmic reticulum membrane protein complex (EMC) that enables the energy-independent insertion into endoplasmic reticulum membranes of newly synthesized membrane proteins.</text>
</comment>
<evidence type="ECO:0000313" key="5">
    <source>
        <dbReference type="EMBL" id="KAJ2779133.1"/>
    </source>
</evidence>
<keyword evidence="3" id="KW-0256">Endoplasmic reticulum</keyword>
<dbReference type="SUPFAM" id="SSF48452">
    <property type="entry name" value="TPR-like"/>
    <property type="match status" value="1"/>
</dbReference>
<dbReference type="AlphaFoldDB" id="A0A9W8LF76"/>
<feature type="domain" description="EMC2 TPR-like" evidence="4">
    <location>
        <begin position="64"/>
        <end position="188"/>
    </location>
</feature>
<dbReference type="GO" id="GO:0072546">
    <property type="term" value="C:EMC complex"/>
    <property type="evidence" value="ECO:0007669"/>
    <property type="project" value="UniProtKB-UniRule"/>
</dbReference>
<dbReference type="InterPro" id="IPR055217">
    <property type="entry name" value="TPR_EMC2"/>
</dbReference>
<comment type="similarity">
    <text evidence="3">Belongs to the EMC2 family.</text>
</comment>